<dbReference type="FunCoup" id="A0A1S4GS47">
    <property type="interactions" value="509"/>
</dbReference>
<feature type="compositionally biased region" description="Basic residues" evidence="1">
    <location>
        <begin position="216"/>
        <end position="226"/>
    </location>
</feature>
<dbReference type="InterPro" id="IPR001810">
    <property type="entry name" value="F-box_dom"/>
</dbReference>
<sequence length="717" mass="77792">METLAETSLPSGLRRTEPSSLIPTSPEGEQSPQNSGSMLANIIGTSPGGSSGPHHHHHLLEDHSQSSQEDGSGSVLSPGPHAEPEETIENIEKELSESCADTDSQPALEAGHGKRSGGQGAASTSAAVAVAAAAGGKEQSTGQTPSVSNGASLPRVASSGGKPKAMRDFDRKMNKSRGRPKRKAMVAMYQSQISENKIGIKLCIKKASDATVQPKKPIRKRARKPRSLNEDSSDETSPEKRNRRTEKPRPKKTNNNTEKRSAEEAYTSPKDQSVWANGLPESVLYTIFKNAVQEEGCLPTLIRLSEVCMAWYKVSQQCSLWRTVDLGTWGRDRFKTEPRLKWLIENRLQHATEVGLANWKVTNVQCVLDKLLEAAPGLTTISLAGWKALSTDHLMFLVQNFKSLRNLDLSSVNAEVNANKTAVGQTSLCNAIKEMGSRLTHLHLAHNRLSGIPQIVKALATHCPNLLLLDLSNVNTVAMSHGILHIEQLQHGCQKLKVLRITNSHINLSTASLQEQMESPGFPELEELSVASLADEARLFNDEFLQRILKTSTKLTLLDVRGCARLTHDSLIRLPTWDLKHLFLSGCSINRDMGAGLELIASKWAHSLIEFDLAWASATKPLDDALKALADKGSESPLKYLNLCGSSVSLEAVKEVLANCPHINAINLASCRGLPRGVKRLLQGAQEIAELRENLGVTLKCAPGVQSALAPSSPTDT</sequence>
<dbReference type="SUPFAM" id="SSF81383">
    <property type="entry name" value="F-box domain"/>
    <property type="match status" value="1"/>
</dbReference>
<reference evidence="3 4" key="1">
    <citation type="journal article" date="2002" name="Science">
        <title>The genome sequence of the malaria mosquito Anopheles gambiae.</title>
        <authorList>
            <person name="Holt R.A."/>
            <person name="Subramanian G.M."/>
            <person name="Halpern A."/>
            <person name="Sutton G.G."/>
            <person name="Charlab R."/>
            <person name="Nusskern D.R."/>
            <person name="Wincker P."/>
            <person name="Clark A.G."/>
            <person name="Ribeiro J.M."/>
            <person name="Wides R."/>
            <person name="Salzberg S.L."/>
            <person name="Loftus B."/>
            <person name="Yandell M."/>
            <person name="Majoros W.H."/>
            <person name="Rusch D.B."/>
            <person name="Lai Z."/>
            <person name="Kraft C.L."/>
            <person name="Abril J.F."/>
            <person name="Anthouard V."/>
            <person name="Arensburger P."/>
            <person name="Atkinson P.W."/>
            <person name="Baden H."/>
            <person name="de Berardinis V."/>
            <person name="Baldwin D."/>
            <person name="Benes V."/>
            <person name="Biedler J."/>
            <person name="Blass C."/>
            <person name="Bolanos R."/>
            <person name="Boscus D."/>
            <person name="Barnstead M."/>
            <person name="Cai S."/>
            <person name="Center A."/>
            <person name="Chaturverdi K."/>
            <person name="Christophides G.K."/>
            <person name="Chrystal M.A."/>
            <person name="Clamp M."/>
            <person name="Cravchik A."/>
            <person name="Curwen V."/>
            <person name="Dana A."/>
            <person name="Delcher A."/>
            <person name="Dew I."/>
            <person name="Evans C.A."/>
            <person name="Flanigan M."/>
            <person name="Grundschober-Freimoser A."/>
            <person name="Friedli L."/>
            <person name="Gu Z."/>
            <person name="Guan P."/>
            <person name="Guigo R."/>
            <person name="Hillenmeyer M.E."/>
            <person name="Hladun S.L."/>
            <person name="Hogan J.R."/>
            <person name="Hong Y.S."/>
            <person name="Hoover J."/>
            <person name="Jaillon O."/>
            <person name="Ke Z."/>
            <person name="Kodira C."/>
            <person name="Kokoza E."/>
            <person name="Koutsos A."/>
            <person name="Letunic I."/>
            <person name="Levitsky A."/>
            <person name="Liang Y."/>
            <person name="Lin J.J."/>
            <person name="Lobo N.F."/>
            <person name="Lopez J.R."/>
            <person name="Malek J.A."/>
            <person name="McIntosh T.C."/>
            <person name="Meister S."/>
            <person name="Miller J."/>
            <person name="Mobarry C."/>
            <person name="Mongin E."/>
            <person name="Murphy S.D."/>
            <person name="O'Brochta D.A."/>
            <person name="Pfannkoch C."/>
            <person name="Qi R."/>
            <person name="Regier M.A."/>
            <person name="Remington K."/>
            <person name="Shao H."/>
            <person name="Sharakhova M.V."/>
            <person name="Sitter C.D."/>
            <person name="Shetty J."/>
            <person name="Smith T.J."/>
            <person name="Strong R."/>
            <person name="Sun J."/>
            <person name="Thomasova D."/>
            <person name="Ton L.Q."/>
            <person name="Topalis P."/>
            <person name="Tu Z."/>
            <person name="Unger M.F."/>
            <person name="Walenz B."/>
            <person name="Wang A."/>
            <person name="Wang J."/>
            <person name="Wang M."/>
            <person name="Wang X."/>
            <person name="Woodford K.J."/>
            <person name="Wortman J.R."/>
            <person name="Wu M."/>
            <person name="Yao A."/>
            <person name="Zdobnov E.M."/>
            <person name="Zhang H."/>
            <person name="Zhao Q."/>
            <person name="Zhao S."/>
            <person name="Zhu S.C."/>
            <person name="Zhimulev I."/>
            <person name="Coluzzi M."/>
            <person name="della Torre A."/>
            <person name="Roth C.W."/>
            <person name="Louis C."/>
            <person name="Kalush F."/>
            <person name="Mural R.J."/>
            <person name="Myers E.W."/>
            <person name="Adams M.D."/>
            <person name="Smith H.O."/>
            <person name="Broder S."/>
            <person name="Gardner M.J."/>
            <person name="Fraser C.M."/>
            <person name="Birney E."/>
            <person name="Bork P."/>
            <person name="Brey P.T."/>
            <person name="Venter J.C."/>
            <person name="Weissenbach J."/>
            <person name="Kafatos F.C."/>
            <person name="Collins F.H."/>
            <person name="Hoffman S.L."/>
        </authorList>
    </citation>
    <scope>NUCLEOTIDE SEQUENCE [LARGE SCALE GENOMIC DNA]</scope>
    <source>
        <strain evidence="3 4">PEST</strain>
    </source>
</reference>
<dbReference type="FunFam" id="3.80.10.10:FF:000487">
    <property type="entry name" value="F-box and leucine-rich repeat protein 6"/>
    <property type="match status" value="1"/>
</dbReference>
<reference evidence="3 4" key="2">
    <citation type="journal article" date="2004" name="Trends Parasitol.">
        <title>The Anopheles gambiae genome: an update.</title>
        <authorList>
            <person name="Mongin E."/>
            <person name="Louis C."/>
            <person name="Holt R.A."/>
            <person name="Birney E."/>
            <person name="Collins F.H."/>
        </authorList>
    </citation>
    <scope>NUCLEOTIDE SEQUENCE [LARGE SCALE GENOMIC DNA]</scope>
    <source>
        <strain evidence="3 4">PEST</strain>
    </source>
</reference>
<dbReference type="PROSITE" id="PS51450">
    <property type="entry name" value="LRR"/>
    <property type="match status" value="1"/>
</dbReference>
<dbReference type="VEuPathDB" id="VectorBase:AGAMI1_005680"/>
<feature type="domain" description="F-box" evidence="2">
    <location>
        <begin position="278"/>
        <end position="326"/>
    </location>
</feature>
<evidence type="ECO:0000313" key="3">
    <source>
        <dbReference type="EnsemblMetazoa" id="AGAP006431-PA"/>
    </source>
</evidence>
<feature type="compositionally biased region" description="Polar residues" evidence="1">
    <location>
        <begin position="18"/>
        <end position="38"/>
    </location>
</feature>
<dbReference type="Pfam" id="PF12937">
    <property type="entry name" value="F-box-like"/>
    <property type="match status" value="1"/>
</dbReference>
<feature type="region of interest" description="Disordered" evidence="1">
    <location>
        <begin position="1"/>
        <end position="185"/>
    </location>
</feature>
<organism evidence="3 4">
    <name type="scientific">Anopheles gambiae</name>
    <name type="common">African malaria mosquito</name>
    <dbReference type="NCBI Taxonomy" id="7165"/>
    <lineage>
        <taxon>Eukaryota</taxon>
        <taxon>Metazoa</taxon>
        <taxon>Ecdysozoa</taxon>
        <taxon>Arthropoda</taxon>
        <taxon>Hexapoda</taxon>
        <taxon>Insecta</taxon>
        <taxon>Pterygota</taxon>
        <taxon>Neoptera</taxon>
        <taxon>Endopterygota</taxon>
        <taxon>Diptera</taxon>
        <taxon>Nematocera</taxon>
        <taxon>Culicoidea</taxon>
        <taxon>Culicidae</taxon>
        <taxon>Anophelinae</taxon>
        <taxon>Anopheles</taxon>
    </lineage>
</organism>
<dbReference type="PANTHER" id="PTHR13318">
    <property type="entry name" value="PARTNER OF PAIRED, ISOFORM B-RELATED"/>
    <property type="match status" value="1"/>
</dbReference>
<dbReference type="InterPro" id="IPR032675">
    <property type="entry name" value="LRR_dom_sf"/>
</dbReference>
<feature type="compositionally biased region" description="Polar residues" evidence="1">
    <location>
        <begin position="138"/>
        <end position="151"/>
    </location>
</feature>
<feature type="region of interest" description="Disordered" evidence="1">
    <location>
        <begin position="209"/>
        <end position="270"/>
    </location>
</feature>
<dbReference type="PANTHER" id="PTHR13318:SF193">
    <property type="entry name" value="F-BOX_LRR-REPEAT PROTEIN 16"/>
    <property type="match status" value="1"/>
</dbReference>
<evidence type="ECO:0000259" key="2">
    <source>
        <dbReference type="Pfam" id="PF12937"/>
    </source>
</evidence>
<dbReference type="VEuPathDB" id="VectorBase:AGAP006431"/>
<feature type="compositionally biased region" description="Low complexity" evidence="1">
    <location>
        <begin position="121"/>
        <end position="136"/>
    </location>
</feature>
<protein>
    <recommendedName>
        <fullName evidence="2">F-box domain-containing protein</fullName>
    </recommendedName>
</protein>
<dbReference type="InterPro" id="IPR001611">
    <property type="entry name" value="Leu-rich_rpt"/>
</dbReference>
<dbReference type="InParanoid" id="A0A1S4GS47"/>
<feature type="compositionally biased region" description="Basic residues" evidence="1">
    <location>
        <begin position="174"/>
        <end position="184"/>
    </location>
</feature>
<evidence type="ECO:0000256" key="1">
    <source>
        <dbReference type="SAM" id="MobiDB-lite"/>
    </source>
</evidence>
<evidence type="ECO:0000313" key="4">
    <source>
        <dbReference type="Proteomes" id="UP000007062"/>
    </source>
</evidence>
<name>A0A1S4GS47_ANOGA</name>
<feature type="compositionally biased region" description="Basic and acidic residues" evidence="1">
    <location>
        <begin position="237"/>
        <end position="248"/>
    </location>
</feature>
<accession>A0A1S4GS47</accession>
<dbReference type="Gene3D" id="1.20.1280.50">
    <property type="match status" value="1"/>
</dbReference>
<dbReference type="Gene3D" id="3.80.10.10">
    <property type="entry name" value="Ribonuclease Inhibitor"/>
    <property type="match status" value="1"/>
</dbReference>
<feature type="compositionally biased region" description="Polar residues" evidence="1">
    <location>
        <begin position="1"/>
        <end position="10"/>
    </location>
</feature>
<proteinExistence type="predicted"/>
<dbReference type="EnsemblMetazoa" id="AGAP006431-RA">
    <property type="protein sequence ID" value="AGAP006431-PA"/>
    <property type="gene ID" value="AGAP006431"/>
</dbReference>
<dbReference type="SUPFAM" id="SSF52047">
    <property type="entry name" value="RNI-like"/>
    <property type="match status" value="1"/>
</dbReference>
<dbReference type="InterPro" id="IPR036047">
    <property type="entry name" value="F-box-like_dom_sf"/>
</dbReference>
<reference evidence="3" key="3">
    <citation type="submission" date="2020-05" db="UniProtKB">
        <authorList>
            <consortium name="EnsemblMetazoa"/>
        </authorList>
    </citation>
    <scope>IDENTIFICATION</scope>
    <source>
        <strain evidence="3">PEST</strain>
    </source>
</reference>
<dbReference type="FunFam" id="1.20.1280.50:FF:000131">
    <property type="entry name" value="F-box/LRR-repeat protein 6"/>
    <property type="match status" value="1"/>
</dbReference>
<dbReference type="AlphaFoldDB" id="A0A1S4GS47"/>
<dbReference type="Proteomes" id="UP000007062">
    <property type="component" value="Chromosome 2L"/>
</dbReference>
<dbReference type="EMBL" id="AAAB01008960">
    <property type="status" value="NOT_ANNOTATED_CDS"/>
    <property type="molecule type" value="Genomic_DNA"/>
</dbReference>
<keyword evidence="4" id="KW-1185">Reference proteome</keyword>